<reference evidence="1" key="1">
    <citation type="submission" date="2023-07" db="EMBL/GenBank/DDBJ databases">
        <title>Genome content predicts the carbon catabolic preferences of heterotrophic bacteria.</title>
        <authorList>
            <person name="Gralka M."/>
        </authorList>
    </citation>
    <scope>NUCLEOTIDE SEQUENCE</scope>
    <source>
        <strain evidence="1">E2R20</strain>
    </source>
</reference>
<feature type="non-terminal residue" evidence="1">
    <location>
        <position position="68"/>
    </location>
</feature>
<dbReference type="GO" id="GO:0016740">
    <property type="term" value="F:transferase activity"/>
    <property type="evidence" value="ECO:0007669"/>
    <property type="project" value="UniProtKB-ARBA"/>
</dbReference>
<dbReference type="SUPFAM" id="SSF55681">
    <property type="entry name" value="Class II aaRS and biotin synthetases"/>
    <property type="match status" value="1"/>
</dbReference>
<organism evidence="1 2">
    <name type="scientific">Staphylococcus pasteuri_A</name>
    <dbReference type="NCBI Taxonomy" id="3062664"/>
    <lineage>
        <taxon>Bacteria</taxon>
        <taxon>Bacillati</taxon>
        <taxon>Bacillota</taxon>
        <taxon>Bacilli</taxon>
        <taxon>Bacillales</taxon>
        <taxon>Staphylococcaceae</taxon>
        <taxon>Staphylococcus</taxon>
    </lineage>
</organism>
<dbReference type="Gene3D" id="3.30.930.10">
    <property type="entry name" value="Bira Bifunctional Protein, Domain 2"/>
    <property type="match status" value="1"/>
</dbReference>
<accession>A0AAW7YV92</accession>
<evidence type="ECO:0000313" key="2">
    <source>
        <dbReference type="Proteomes" id="UP001170310"/>
    </source>
</evidence>
<name>A0AAW7YV92_9STAP</name>
<gene>
    <name evidence="1" type="ORF">Q4528_14220</name>
</gene>
<sequence>MSVADLVEQETDRDTILQLLFSLGVEPYIGQQRPCFVYHFPASQAALAKISATDPRVAERFELYFKGV</sequence>
<keyword evidence="2" id="KW-1185">Reference proteome</keyword>
<dbReference type="AlphaFoldDB" id="A0AAW7YV92"/>
<dbReference type="InterPro" id="IPR045864">
    <property type="entry name" value="aa-tRNA-synth_II/BPL/LPL"/>
</dbReference>
<dbReference type="Proteomes" id="UP001170310">
    <property type="component" value="Unassembled WGS sequence"/>
</dbReference>
<dbReference type="EMBL" id="JAUOQO010000430">
    <property type="protein sequence ID" value="MDO6575268.1"/>
    <property type="molecule type" value="Genomic_DNA"/>
</dbReference>
<comment type="caution">
    <text evidence="1">The sequence shown here is derived from an EMBL/GenBank/DDBJ whole genome shotgun (WGS) entry which is preliminary data.</text>
</comment>
<protein>
    <submittedName>
        <fullName evidence="1">Uncharacterized protein</fullName>
    </submittedName>
</protein>
<proteinExistence type="predicted"/>
<dbReference type="GO" id="GO:0140096">
    <property type="term" value="F:catalytic activity, acting on a protein"/>
    <property type="evidence" value="ECO:0007669"/>
    <property type="project" value="UniProtKB-ARBA"/>
</dbReference>
<evidence type="ECO:0000313" key="1">
    <source>
        <dbReference type="EMBL" id="MDO6575268.1"/>
    </source>
</evidence>